<feature type="compositionally biased region" description="Low complexity" evidence="1">
    <location>
        <begin position="52"/>
        <end position="91"/>
    </location>
</feature>
<keyword evidence="2" id="KW-1185">Reference proteome</keyword>
<dbReference type="Proteomes" id="UP000095287">
    <property type="component" value="Unplaced"/>
</dbReference>
<name>A0A1I8AEA9_9BILA</name>
<organism evidence="2 3">
    <name type="scientific">Steinernema glaseri</name>
    <dbReference type="NCBI Taxonomy" id="37863"/>
    <lineage>
        <taxon>Eukaryota</taxon>
        <taxon>Metazoa</taxon>
        <taxon>Ecdysozoa</taxon>
        <taxon>Nematoda</taxon>
        <taxon>Chromadorea</taxon>
        <taxon>Rhabditida</taxon>
        <taxon>Tylenchina</taxon>
        <taxon>Panagrolaimomorpha</taxon>
        <taxon>Strongyloidoidea</taxon>
        <taxon>Steinernematidae</taxon>
        <taxon>Steinernema</taxon>
    </lineage>
</organism>
<evidence type="ECO:0000313" key="2">
    <source>
        <dbReference type="Proteomes" id="UP000095287"/>
    </source>
</evidence>
<dbReference type="WBParaSite" id="L893_g4741.t1">
    <property type="protein sequence ID" value="L893_g4741.t1"/>
    <property type="gene ID" value="L893_g4741"/>
</dbReference>
<evidence type="ECO:0000256" key="1">
    <source>
        <dbReference type="SAM" id="MobiDB-lite"/>
    </source>
</evidence>
<feature type="region of interest" description="Disordered" evidence="1">
    <location>
        <begin position="35"/>
        <end position="91"/>
    </location>
</feature>
<protein>
    <submittedName>
        <fullName evidence="3">VWFA domain-containing protein</fullName>
    </submittedName>
</protein>
<sequence length="115" mass="11533">MWTDQRFGKAVLDSLDQALSGIKQRYGNQEFELIGYSGGGTDPGRQPQPAVLGTDPATDATGGLTGAAGLSPAPARPAAAPPSRAAGPQRAGLAVRALPRGTGQCPLHAAGCAAR</sequence>
<accession>A0A1I8AEA9</accession>
<evidence type="ECO:0000313" key="3">
    <source>
        <dbReference type="WBParaSite" id="L893_g4741.t1"/>
    </source>
</evidence>
<dbReference type="AlphaFoldDB" id="A0A1I8AEA9"/>
<reference evidence="3" key="1">
    <citation type="submission" date="2016-11" db="UniProtKB">
        <authorList>
            <consortium name="WormBaseParasite"/>
        </authorList>
    </citation>
    <scope>IDENTIFICATION</scope>
</reference>
<proteinExistence type="predicted"/>